<dbReference type="EMBL" id="CAJNYV010000584">
    <property type="protein sequence ID" value="CAF3369123.1"/>
    <property type="molecule type" value="Genomic_DNA"/>
</dbReference>
<accession>A0A820NWP7</accession>
<evidence type="ECO:0000313" key="7">
    <source>
        <dbReference type="EMBL" id="CAF4447345.1"/>
    </source>
</evidence>
<keyword evidence="2" id="KW-0472">Membrane</keyword>
<protein>
    <submittedName>
        <fullName evidence="6">Uncharacterized protein</fullName>
    </submittedName>
</protein>
<reference evidence="6" key="1">
    <citation type="submission" date="2021-02" db="EMBL/GenBank/DDBJ databases">
        <authorList>
            <person name="Nowell W R."/>
        </authorList>
    </citation>
    <scope>NUCLEOTIDE SEQUENCE</scope>
</reference>
<dbReference type="EMBL" id="CAJNXB010003039">
    <property type="protein sequence ID" value="CAF3292362.1"/>
    <property type="molecule type" value="Genomic_DNA"/>
</dbReference>
<proteinExistence type="predicted"/>
<dbReference type="AlphaFoldDB" id="A0A820NWP7"/>
<evidence type="ECO:0000313" key="5">
    <source>
        <dbReference type="EMBL" id="CAF3419575.1"/>
    </source>
</evidence>
<dbReference type="EMBL" id="CAJOBP010004662">
    <property type="protein sequence ID" value="CAF4447345.1"/>
    <property type="molecule type" value="Genomic_DNA"/>
</dbReference>
<evidence type="ECO:0000313" key="10">
    <source>
        <dbReference type="Proteomes" id="UP000663873"/>
    </source>
</evidence>
<dbReference type="Proteomes" id="UP000663825">
    <property type="component" value="Unassembled WGS sequence"/>
</dbReference>
<dbReference type="Proteomes" id="UP000663873">
    <property type="component" value="Unassembled WGS sequence"/>
</dbReference>
<feature type="transmembrane region" description="Helical" evidence="2">
    <location>
        <begin position="366"/>
        <end position="391"/>
    </location>
</feature>
<evidence type="ECO:0000313" key="3">
    <source>
        <dbReference type="EMBL" id="CAF3292362.1"/>
    </source>
</evidence>
<dbReference type="Proteomes" id="UP000663865">
    <property type="component" value="Unassembled WGS sequence"/>
</dbReference>
<dbReference type="EMBL" id="CAJNYD010002447">
    <property type="protein sequence ID" value="CAF3419575.1"/>
    <property type="molecule type" value="Genomic_DNA"/>
</dbReference>
<evidence type="ECO:0000313" key="6">
    <source>
        <dbReference type="EMBL" id="CAF4397539.1"/>
    </source>
</evidence>
<keyword evidence="10" id="KW-1185">Reference proteome</keyword>
<dbReference type="EMBL" id="CAJOBO010001640">
    <property type="protein sequence ID" value="CAF4397539.1"/>
    <property type="molecule type" value="Genomic_DNA"/>
</dbReference>
<evidence type="ECO:0000256" key="2">
    <source>
        <dbReference type="SAM" id="Phobius"/>
    </source>
</evidence>
<dbReference type="Proteomes" id="UP000663851">
    <property type="component" value="Unassembled WGS sequence"/>
</dbReference>
<name>A0A820NWP7_9BILA</name>
<feature type="compositionally biased region" description="Polar residues" evidence="1">
    <location>
        <begin position="128"/>
        <end position="152"/>
    </location>
</feature>
<feature type="transmembrane region" description="Helical" evidence="2">
    <location>
        <begin position="279"/>
        <end position="302"/>
    </location>
</feature>
<organism evidence="6 9">
    <name type="scientific">Rotaria socialis</name>
    <dbReference type="NCBI Taxonomy" id="392032"/>
    <lineage>
        <taxon>Eukaryota</taxon>
        <taxon>Metazoa</taxon>
        <taxon>Spiralia</taxon>
        <taxon>Gnathifera</taxon>
        <taxon>Rotifera</taxon>
        <taxon>Eurotatoria</taxon>
        <taxon>Bdelloidea</taxon>
        <taxon>Philodinida</taxon>
        <taxon>Philodinidae</taxon>
        <taxon>Rotaria</taxon>
    </lineage>
</organism>
<dbReference type="Proteomes" id="UP000663838">
    <property type="component" value="Unassembled WGS sequence"/>
</dbReference>
<dbReference type="Proteomes" id="UP000663833">
    <property type="component" value="Unassembled WGS sequence"/>
</dbReference>
<feature type="compositionally biased region" description="Low complexity" evidence="1">
    <location>
        <begin position="167"/>
        <end position="186"/>
    </location>
</feature>
<dbReference type="OrthoDB" id="10054108at2759"/>
<dbReference type="EMBL" id="CAJOBS010000807">
    <property type="protein sequence ID" value="CAF4645007.1"/>
    <property type="molecule type" value="Genomic_DNA"/>
</dbReference>
<gene>
    <name evidence="6" type="ORF">HFQ381_LOCUS19839</name>
    <name evidence="4" type="ORF">KIK155_LOCUS5223</name>
    <name evidence="5" type="ORF">LUA448_LOCUS19297</name>
    <name evidence="3" type="ORF">TIS948_LOCUS17632</name>
    <name evidence="8" type="ORF">TOA249_LOCUS13563</name>
    <name evidence="7" type="ORF">UJA718_LOCUS22536</name>
</gene>
<evidence type="ECO:0000313" key="4">
    <source>
        <dbReference type="EMBL" id="CAF3369123.1"/>
    </source>
</evidence>
<evidence type="ECO:0000313" key="9">
    <source>
        <dbReference type="Proteomes" id="UP000663851"/>
    </source>
</evidence>
<comment type="caution">
    <text evidence="6">The sequence shown here is derived from an EMBL/GenBank/DDBJ whole genome shotgun (WGS) entry which is preliminary data.</text>
</comment>
<feature type="region of interest" description="Disordered" evidence="1">
    <location>
        <begin position="77"/>
        <end position="193"/>
    </location>
</feature>
<sequence>MHYPSIAQPTAIGTWPNPYPVSTQQQAIPTVYYQMPTTTVPIITKPEVLVSQQQIPTVYYQTPSLNFPSNPPTISSQVNIPQQQPQTTSTTTIKTTRTLHPTADSNTVAEETSTTSTVTKPEIPATQAFVTSASASVPQVTTSRRPPTVETTTTDERPQIRTRRLRTLSTSTSSDSSTTFSQSTITPQPQNILQPTVLPPQIPIQTANIAPMRRVIHHAHHPPRTPSGYYSSDLDYGKRRVYKTDYKYRHYYCCNWCKGRCDLRNRSYGCCEWFYGCPLWGLIFCGLVFLGLLVLFFTLFGLQPSINSARRSDTAQTVLLNRTEIIYGFYKLCGYQINAASGTPTTLILCNTTATTSTARIQLSPFYTVISGTNSYSFSKIVIFLLILILFERFRI</sequence>
<keyword evidence="2" id="KW-1133">Transmembrane helix</keyword>
<keyword evidence="2" id="KW-0812">Transmembrane</keyword>
<evidence type="ECO:0000313" key="8">
    <source>
        <dbReference type="EMBL" id="CAF4645007.1"/>
    </source>
</evidence>
<evidence type="ECO:0000256" key="1">
    <source>
        <dbReference type="SAM" id="MobiDB-lite"/>
    </source>
</evidence>
<feature type="compositionally biased region" description="Low complexity" evidence="1">
    <location>
        <begin position="81"/>
        <end position="119"/>
    </location>
</feature>